<proteinExistence type="predicted"/>
<feature type="chain" id="PRO_5044617883" description="Sn-glycerol-3-phosphate transporter" evidence="1">
    <location>
        <begin position="23"/>
        <end position="163"/>
    </location>
</feature>
<reference evidence="2 5" key="3">
    <citation type="submission" date="2019-12" db="EMBL/GenBank/DDBJ databases">
        <title>Draft Genome Sequences of Six Type Strains of the Genus Massilia.</title>
        <authorList>
            <person name="Miess H."/>
            <person name="Frediansyah A."/>
            <person name="Goeker M."/>
            <person name="Gross H."/>
        </authorList>
    </citation>
    <scope>NUCLEOTIDE SEQUENCE [LARGE SCALE GENOMIC DNA]</scope>
    <source>
        <strain evidence="2 5">DSM 26639</strain>
    </source>
</reference>
<keyword evidence="5" id="KW-1185">Reference proteome</keyword>
<name>A0A562PQ28_9BURK</name>
<dbReference type="Proteomes" id="UP000437862">
    <property type="component" value="Chromosome"/>
</dbReference>
<sequence>MKHALLGAALASLGLAAGHAAANPFGLIENQPRSELWVNPGFYSYHFDRNDGLDDTNPGIGAEYRFSTVAAATVGRFHNSDRAISNYAGIYYQPISLGPLRIGAVVGGFDGYPKMRNGGWFLAAIPVVSVEYERVGVNFAIVPSYKDRLHGALAIQLKFKLMD</sequence>
<evidence type="ECO:0000313" key="4">
    <source>
        <dbReference type="Proteomes" id="UP000315112"/>
    </source>
</evidence>
<reference evidence="3" key="2">
    <citation type="submission" date="2019-07" db="EMBL/GenBank/DDBJ databases">
        <authorList>
            <person name="Whitman W."/>
            <person name="Huntemann M."/>
            <person name="Clum A."/>
            <person name="Pillay M."/>
            <person name="Palaniappan K."/>
            <person name="Varghese N."/>
            <person name="Mikhailova N."/>
            <person name="Stamatis D."/>
            <person name="Reddy T."/>
            <person name="Daum C."/>
            <person name="Shapiro N."/>
            <person name="Ivanova N."/>
            <person name="Kyrpides N."/>
            <person name="Woyke T."/>
        </authorList>
    </citation>
    <scope>NUCLEOTIDE SEQUENCE</scope>
    <source>
        <strain evidence="3">CGMCC 1.10685</strain>
    </source>
</reference>
<protein>
    <recommendedName>
        <fullName evidence="6">Sn-glycerol-3-phosphate transporter</fullName>
    </recommendedName>
</protein>
<dbReference type="EMBL" id="CP046904">
    <property type="protein sequence ID" value="QGZ37741.1"/>
    <property type="molecule type" value="Genomic_DNA"/>
</dbReference>
<dbReference type="EMBL" id="VLKW01000005">
    <property type="protein sequence ID" value="TWI46544.1"/>
    <property type="molecule type" value="Genomic_DNA"/>
</dbReference>
<gene>
    <name evidence="2" type="ORF">GO485_00810</name>
    <name evidence="3" type="ORF">IP92_02903</name>
</gene>
<dbReference type="AlphaFoldDB" id="A0A562PQ28"/>
<dbReference type="Gene3D" id="2.40.160.20">
    <property type="match status" value="1"/>
</dbReference>
<feature type="signal peptide" evidence="1">
    <location>
        <begin position="1"/>
        <end position="22"/>
    </location>
</feature>
<dbReference type="RefSeq" id="WP_145876098.1">
    <property type="nucleotide sequence ID" value="NZ_CP046904.1"/>
</dbReference>
<accession>A0A562PQ28</accession>
<evidence type="ECO:0000313" key="2">
    <source>
        <dbReference type="EMBL" id="QGZ37741.1"/>
    </source>
</evidence>
<reference evidence="3 4" key="1">
    <citation type="journal article" date="2015" name="Stand. Genomic Sci.">
        <title>Genomic Encyclopedia of Bacterial and Archaeal Type Strains, Phase III: the genomes of soil and plant-associated and newly described type strains.</title>
        <authorList>
            <person name="Whitman W.B."/>
            <person name="Woyke T."/>
            <person name="Klenk H.P."/>
            <person name="Zhou Y."/>
            <person name="Lilburn T.G."/>
            <person name="Beck B.J."/>
            <person name="De Vos P."/>
            <person name="Vandamme P."/>
            <person name="Eisen J.A."/>
            <person name="Garrity G."/>
            <person name="Hugenholtz P."/>
            <person name="Kyrpides N.C."/>
        </authorList>
    </citation>
    <scope>NUCLEOTIDE SEQUENCE [LARGE SCALE GENOMIC DNA]</scope>
    <source>
        <strain evidence="3 4">CGMCC 1.10685</strain>
    </source>
</reference>
<evidence type="ECO:0000313" key="5">
    <source>
        <dbReference type="Proteomes" id="UP000437862"/>
    </source>
</evidence>
<evidence type="ECO:0008006" key="6">
    <source>
        <dbReference type="Google" id="ProtNLM"/>
    </source>
</evidence>
<organism evidence="3 4">
    <name type="scientific">Pseudoduganella flava</name>
    <dbReference type="NCBI Taxonomy" id="871742"/>
    <lineage>
        <taxon>Bacteria</taxon>
        <taxon>Pseudomonadati</taxon>
        <taxon>Pseudomonadota</taxon>
        <taxon>Betaproteobacteria</taxon>
        <taxon>Burkholderiales</taxon>
        <taxon>Oxalobacteraceae</taxon>
        <taxon>Telluria group</taxon>
        <taxon>Pseudoduganella</taxon>
    </lineage>
</organism>
<dbReference type="OrthoDB" id="8848687at2"/>
<evidence type="ECO:0000256" key="1">
    <source>
        <dbReference type="SAM" id="SignalP"/>
    </source>
</evidence>
<keyword evidence="1" id="KW-0732">Signal</keyword>
<evidence type="ECO:0000313" key="3">
    <source>
        <dbReference type="EMBL" id="TWI46544.1"/>
    </source>
</evidence>
<dbReference type="Proteomes" id="UP000315112">
    <property type="component" value="Unassembled WGS sequence"/>
</dbReference>